<keyword evidence="4" id="KW-1185">Reference proteome</keyword>
<dbReference type="Proteomes" id="UP000641932">
    <property type="component" value="Unassembled WGS sequence"/>
</dbReference>
<dbReference type="InterPro" id="IPR003587">
    <property type="entry name" value="Hint_dom_N"/>
</dbReference>
<evidence type="ECO:0000256" key="1">
    <source>
        <dbReference type="SAM" id="MobiDB-lite"/>
    </source>
</evidence>
<dbReference type="SUPFAM" id="SSF51294">
    <property type="entry name" value="Hedgehog/intein (Hint) domain"/>
    <property type="match status" value="1"/>
</dbReference>
<gene>
    <name evidence="3" type="ORF">GCM10012280_71660</name>
</gene>
<name>A0A917ZZ57_9ACTN</name>
<feature type="domain" description="Hint" evidence="2">
    <location>
        <begin position="181"/>
        <end position="286"/>
    </location>
</feature>
<reference evidence="3" key="1">
    <citation type="journal article" date="2014" name="Int. J. Syst. Evol. Microbiol.">
        <title>Complete genome sequence of Corynebacterium casei LMG S-19264T (=DSM 44701T), isolated from a smear-ripened cheese.</title>
        <authorList>
            <consortium name="US DOE Joint Genome Institute (JGI-PGF)"/>
            <person name="Walter F."/>
            <person name="Albersmeier A."/>
            <person name="Kalinowski J."/>
            <person name="Ruckert C."/>
        </authorList>
    </citation>
    <scope>NUCLEOTIDE SEQUENCE</scope>
    <source>
        <strain evidence="3">CGMCC 4.7201</strain>
    </source>
</reference>
<dbReference type="Gene3D" id="2.170.16.10">
    <property type="entry name" value="Hedgehog/Intein (Hint) domain"/>
    <property type="match status" value="1"/>
</dbReference>
<comment type="caution">
    <text evidence="3">The sequence shown here is derived from an EMBL/GenBank/DDBJ whole genome shotgun (WGS) entry which is preliminary data.</text>
</comment>
<feature type="compositionally biased region" description="Low complexity" evidence="1">
    <location>
        <begin position="31"/>
        <end position="40"/>
    </location>
</feature>
<dbReference type="CDD" id="cd00081">
    <property type="entry name" value="Hint"/>
    <property type="match status" value="1"/>
</dbReference>
<organism evidence="3 4">
    <name type="scientific">Wenjunlia tyrosinilytica</name>
    <dbReference type="NCBI Taxonomy" id="1544741"/>
    <lineage>
        <taxon>Bacteria</taxon>
        <taxon>Bacillati</taxon>
        <taxon>Actinomycetota</taxon>
        <taxon>Actinomycetes</taxon>
        <taxon>Kitasatosporales</taxon>
        <taxon>Streptomycetaceae</taxon>
        <taxon>Wenjunlia</taxon>
    </lineage>
</organism>
<evidence type="ECO:0000313" key="4">
    <source>
        <dbReference type="Proteomes" id="UP000641932"/>
    </source>
</evidence>
<feature type="region of interest" description="Disordered" evidence="1">
    <location>
        <begin position="1"/>
        <end position="46"/>
    </location>
</feature>
<dbReference type="EMBL" id="BMMS01000091">
    <property type="protein sequence ID" value="GGP01226.1"/>
    <property type="molecule type" value="Genomic_DNA"/>
</dbReference>
<dbReference type="AlphaFoldDB" id="A0A917ZZ57"/>
<dbReference type="InterPro" id="IPR030934">
    <property type="entry name" value="Intein_C"/>
</dbReference>
<dbReference type="InterPro" id="IPR036844">
    <property type="entry name" value="Hint_dom_sf"/>
</dbReference>
<reference evidence="3" key="2">
    <citation type="submission" date="2020-09" db="EMBL/GenBank/DDBJ databases">
        <authorList>
            <person name="Sun Q."/>
            <person name="Zhou Y."/>
        </authorList>
    </citation>
    <scope>NUCLEOTIDE SEQUENCE</scope>
    <source>
        <strain evidence="3">CGMCC 4.7201</strain>
    </source>
</reference>
<dbReference type="Pfam" id="PF07591">
    <property type="entry name" value="PT-HINT"/>
    <property type="match status" value="1"/>
</dbReference>
<proteinExistence type="predicted"/>
<dbReference type="SMART" id="SM00306">
    <property type="entry name" value="HintN"/>
    <property type="match status" value="1"/>
</dbReference>
<sequence>MTSSDPTGTRLIAGDLHNSGDWVDTNGGYHNGPEGPNTTYNPPPTPWAPPFSRGGVQGFYMGGTHHGGGGFRHWLTGASDSFYKESSNYLGGAVDLVTTQASDAYNCATFNGGCSNHLKNVFGTTFLMPFQTATAYATQSEEIYSDFASGNSDAAVGKLGFHTALFALGRGLGKAGKMGCRNSFLPKTPVLMADGTTKAIKDVKTGDEVLATDAKSGKTLGKEVTAEIIGKGKKHLVKVTLADGRPKRAAPASLTATYNHPFWVPSLERWVNATHPRAGQWLRTSAGTLVQIKAVKRWTATATVNNLTVADLHTYYVLAGATPVLVHNCGEAGEHVYRGIDWGHSKYDDALEGRAVPRGGEADAASHNGGNLDSPFTSWTDDYEGVALDAAELGNGPGIVMRHRRADIQDRLIKGPQDIYGESELLVEGVINGAEISINRGPWHLPGSG</sequence>
<dbReference type="RefSeq" id="WP_373287146.1">
    <property type="nucleotide sequence ID" value="NZ_BMMS01000091.1"/>
</dbReference>
<evidence type="ECO:0000313" key="3">
    <source>
        <dbReference type="EMBL" id="GGP01226.1"/>
    </source>
</evidence>
<dbReference type="PROSITE" id="PS50818">
    <property type="entry name" value="INTEIN_C_TER"/>
    <property type="match status" value="1"/>
</dbReference>
<protein>
    <recommendedName>
        <fullName evidence="2">Hint domain-containing protein</fullName>
    </recommendedName>
</protein>
<accession>A0A917ZZ57</accession>
<evidence type="ECO:0000259" key="2">
    <source>
        <dbReference type="SMART" id="SM00306"/>
    </source>
</evidence>